<dbReference type="Proteomes" id="UP001186944">
    <property type="component" value="Unassembled WGS sequence"/>
</dbReference>
<keyword evidence="2" id="KW-1185">Reference proteome</keyword>
<organism evidence="1 2">
    <name type="scientific">Pinctada imbricata</name>
    <name type="common">Atlantic pearl-oyster</name>
    <name type="synonym">Pinctada martensii</name>
    <dbReference type="NCBI Taxonomy" id="66713"/>
    <lineage>
        <taxon>Eukaryota</taxon>
        <taxon>Metazoa</taxon>
        <taxon>Spiralia</taxon>
        <taxon>Lophotrochozoa</taxon>
        <taxon>Mollusca</taxon>
        <taxon>Bivalvia</taxon>
        <taxon>Autobranchia</taxon>
        <taxon>Pteriomorphia</taxon>
        <taxon>Pterioida</taxon>
        <taxon>Pterioidea</taxon>
        <taxon>Pteriidae</taxon>
        <taxon>Pinctada</taxon>
    </lineage>
</organism>
<protein>
    <submittedName>
        <fullName evidence="1">Uncharacterized protein</fullName>
    </submittedName>
</protein>
<gene>
    <name evidence="1" type="ORF">FSP39_017079</name>
</gene>
<dbReference type="EMBL" id="VSWD01000005">
    <property type="protein sequence ID" value="KAK3103181.1"/>
    <property type="molecule type" value="Genomic_DNA"/>
</dbReference>
<proteinExistence type="predicted"/>
<evidence type="ECO:0000313" key="2">
    <source>
        <dbReference type="Proteomes" id="UP001186944"/>
    </source>
</evidence>
<evidence type="ECO:0000313" key="1">
    <source>
        <dbReference type="EMBL" id="KAK3103181.1"/>
    </source>
</evidence>
<sequence>MVESSQDNEEIWIAGRLKDEVLGQIGSQLVVNSRTSSFAPCTLGIVCMSTEIIFMFLDMKAGHYDAIQADENVTGFHAVIRYTKSYDIMKADDRNQLSEMLFWLGCVQKQSLDKYFLINIRIPGNLLAKRGGFGRSVVSMKSSKHLQYVC</sequence>
<accession>A0AA88YK34</accession>
<name>A0AA88YK34_PINIB</name>
<reference evidence="1" key="1">
    <citation type="submission" date="2019-08" db="EMBL/GenBank/DDBJ databases">
        <title>The improved chromosome-level genome for the pearl oyster Pinctada fucata martensii using PacBio sequencing and Hi-C.</title>
        <authorList>
            <person name="Zheng Z."/>
        </authorList>
    </citation>
    <scope>NUCLEOTIDE SEQUENCE</scope>
    <source>
        <strain evidence="1">ZZ-2019</strain>
        <tissue evidence="1">Adductor muscle</tissue>
    </source>
</reference>
<comment type="caution">
    <text evidence="1">The sequence shown here is derived from an EMBL/GenBank/DDBJ whole genome shotgun (WGS) entry which is preliminary data.</text>
</comment>
<dbReference type="AlphaFoldDB" id="A0AA88YK34"/>